<dbReference type="Proteomes" id="UP000501726">
    <property type="component" value="Chromosome"/>
</dbReference>
<evidence type="ECO:0000256" key="2">
    <source>
        <dbReference type="ARBA" id="ARBA00022840"/>
    </source>
</evidence>
<dbReference type="KEGG" id="tse:THMIRHAS_07420"/>
<dbReference type="AlphaFoldDB" id="A0A6F8PTD6"/>
<gene>
    <name evidence="4" type="ORF">THMIRHAS_07420</name>
</gene>
<sequence>MDERFQQICAWLERLPFLAGHEYSQPVAASSDASFRRYFRIRLARPFIEQSSDALGYHNDSLIIMDAPPQHEDCRPFIGVACTLAELGLNVPKILAQDLSQGFLLLSDLGTETYLSQLIPQQESRAESLYGGALSALVKLQRAGGPASQQLPAYDAALLHREMDLFSDWLGEKHLQIGLNKLQKGQWTEIKQVLIESALAQPQTFVHRDYHSRNLMLAPGLNPGVIDFQDAVRGGLTYDAVSLLRDCYIAWPPEQVQEWLRAYFLQLCAAQVVDTSQWSDFVKAFDLMGIQRHLKASGIFARLSHRDGKDGYLNDIPQTLNYIVQVGAKYPQMKPLLDWIEKDWLVRLHALPAASQP</sequence>
<dbReference type="EMBL" id="AP021889">
    <property type="protein sequence ID" value="BBP45369.1"/>
    <property type="molecule type" value="Genomic_DNA"/>
</dbReference>
<dbReference type="GO" id="GO:0016740">
    <property type="term" value="F:transferase activity"/>
    <property type="evidence" value="ECO:0007669"/>
    <property type="project" value="UniProtKB-KW"/>
</dbReference>
<organism evidence="4 5">
    <name type="scientific">Thiosulfatimonas sediminis</name>
    <dbReference type="NCBI Taxonomy" id="2675054"/>
    <lineage>
        <taxon>Bacteria</taxon>
        <taxon>Pseudomonadati</taxon>
        <taxon>Pseudomonadota</taxon>
        <taxon>Gammaproteobacteria</taxon>
        <taxon>Thiotrichales</taxon>
        <taxon>Piscirickettsiaceae</taxon>
        <taxon>Thiosulfatimonas</taxon>
    </lineage>
</organism>
<name>A0A6F8PTD6_9GAMM</name>
<dbReference type="SUPFAM" id="SSF56112">
    <property type="entry name" value="Protein kinase-like (PK-like)"/>
    <property type="match status" value="1"/>
</dbReference>
<accession>A0A6F8PTD6</accession>
<dbReference type="Gene3D" id="3.90.1200.10">
    <property type="match status" value="1"/>
</dbReference>
<dbReference type="Pfam" id="PF01636">
    <property type="entry name" value="APH"/>
    <property type="match status" value="1"/>
</dbReference>
<dbReference type="RefSeq" id="WP_173271037.1">
    <property type="nucleotide sequence ID" value="NZ_AP021889.1"/>
</dbReference>
<evidence type="ECO:0000256" key="1">
    <source>
        <dbReference type="ARBA" id="ARBA00022741"/>
    </source>
</evidence>
<proteinExistence type="predicted"/>
<dbReference type="GO" id="GO:0005524">
    <property type="term" value="F:ATP binding"/>
    <property type="evidence" value="ECO:0007669"/>
    <property type="project" value="UniProtKB-KW"/>
</dbReference>
<dbReference type="PANTHER" id="PTHR33540">
    <property type="entry name" value="TRNA THREONYLCARBAMOYLADENOSINE BIOSYNTHESIS PROTEIN TSAE"/>
    <property type="match status" value="1"/>
</dbReference>
<evidence type="ECO:0000259" key="3">
    <source>
        <dbReference type="Pfam" id="PF01636"/>
    </source>
</evidence>
<reference evidence="5" key="1">
    <citation type="submission" date="2019-11" db="EMBL/GenBank/DDBJ databases">
        <title>Isolation and characterization of two novel species in the genus Thiomicrorhabdus.</title>
        <authorList>
            <person name="Mochizuki J."/>
            <person name="Kojima H."/>
            <person name="Fukui M."/>
        </authorList>
    </citation>
    <scope>NUCLEOTIDE SEQUENCE [LARGE SCALE GENOMIC DNA]</scope>
    <source>
        <strain evidence="5">aks77</strain>
    </source>
</reference>
<dbReference type="PANTHER" id="PTHR33540:SF1">
    <property type="entry name" value="N-ACETYLMURAMATE_N-ACETYLGLUCOSAMINE KINASE"/>
    <property type="match status" value="1"/>
</dbReference>
<feature type="domain" description="Aminoglycoside phosphotransferase" evidence="3">
    <location>
        <begin position="29"/>
        <end position="264"/>
    </location>
</feature>
<keyword evidence="5" id="KW-1185">Reference proteome</keyword>
<keyword evidence="2" id="KW-0067">ATP-binding</keyword>
<evidence type="ECO:0000313" key="5">
    <source>
        <dbReference type="Proteomes" id="UP000501726"/>
    </source>
</evidence>
<dbReference type="InterPro" id="IPR011009">
    <property type="entry name" value="Kinase-like_dom_sf"/>
</dbReference>
<keyword evidence="1" id="KW-0547">Nucleotide-binding</keyword>
<dbReference type="InterPro" id="IPR002575">
    <property type="entry name" value="Aminoglycoside_PTrfase"/>
</dbReference>
<keyword evidence="4" id="KW-0808">Transferase</keyword>
<protein>
    <submittedName>
        <fullName evidence="4">Aminoglycoside phosphotransferase</fullName>
    </submittedName>
</protein>
<evidence type="ECO:0000313" key="4">
    <source>
        <dbReference type="EMBL" id="BBP45369.1"/>
    </source>
</evidence>
<dbReference type="Gene3D" id="3.30.200.20">
    <property type="entry name" value="Phosphorylase Kinase, domain 1"/>
    <property type="match status" value="1"/>
</dbReference>